<organism evidence="2 3">
    <name type="scientific">Roseovarius aestuarii</name>
    <dbReference type="NCBI Taxonomy" id="475083"/>
    <lineage>
        <taxon>Bacteria</taxon>
        <taxon>Pseudomonadati</taxon>
        <taxon>Pseudomonadota</taxon>
        <taxon>Alphaproteobacteria</taxon>
        <taxon>Rhodobacterales</taxon>
        <taxon>Roseobacteraceae</taxon>
        <taxon>Roseovarius</taxon>
    </lineage>
</organism>
<protein>
    <submittedName>
        <fullName evidence="2">Uncharacterized protein</fullName>
    </submittedName>
</protein>
<keyword evidence="1" id="KW-0175">Coiled coil</keyword>
<dbReference type="AlphaFoldDB" id="A0A1X7BX63"/>
<reference evidence="2 3" key="1">
    <citation type="submission" date="2017-03" db="EMBL/GenBank/DDBJ databases">
        <authorList>
            <person name="Afonso C.L."/>
            <person name="Miller P.J."/>
            <person name="Scott M.A."/>
            <person name="Spackman E."/>
            <person name="Goraichik I."/>
            <person name="Dimitrov K.M."/>
            <person name="Suarez D.L."/>
            <person name="Swayne D.E."/>
        </authorList>
    </citation>
    <scope>NUCLEOTIDE SEQUENCE [LARGE SCALE GENOMIC DNA]</scope>
    <source>
        <strain evidence="2 3">CECT 7745</strain>
    </source>
</reference>
<dbReference type="EMBL" id="FWXB01000022">
    <property type="protein sequence ID" value="SMC14188.1"/>
    <property type="molecule type" value="Genomic_DNA"/>
</dbReference>
<gene>
    <name evidence="2" type="ORF">ROA7745_04053</name>
</gene>
<evidence type="ECO:0000313" key="3">
    <source>
        <dbReference type="Proteomes" id="UP000193224"/>
    </source>
</evidence>
<dbReference type="InterPro" id="IPR035965">
    <property type="entry name" value="PAS-like_dom_sf"/>
</dbReference>
<dbReference type="Proteomes" id="UP000193224">
    <property type="component" value="Unassembled WGS sequence"/>
</dbReference>
<dbReference type="SUPFAM" id="SSF55785">
    <property type="entry name" value="PYP-like sensor domain (PAS domain)"/>
    <property type="match status" value="1"/>
</dbReference>
<evidence type="ECO:0000256" key="1">
    <source>
        <dbReference type="SAM" id="Coils"/>
    </source>
</evidence>
<name>A0A1X7BX63_9RHOB</name>
<proteinExistence type="predicted"/>
<accession>A0A1X7BX63</accession>
<evidence type="ECO:0000313" key="2">
    <source>
        <dbReference type="EMBL" id="SMC14188.1"/>
    </source>
</evidence>
<dbReference type="Pfam" id="PF13596">
    <property type="entry name" value="PAS_10"/>
    <property type="match status" value="1"/>
</dbReference>
<sequence>MRRANRPDTRPHLTNSTLQLKKVLLCRRHPHKTLVESDLKDLEDSVVVERMRYLESEVASTREALQQTIEELETSNEELQSLNEELQSTNEELQASNEELETSNEELQSTNEELITVNEELQVTASELIGRTGELTSVLESTPLAIIVVDSAFQIIQATKPAIEIFDIRRPLGSPHISQCALPEGYPSLAPICSEALQMGETIEREFDAGDSRIKLSCSPYFVENGQVQGATIVITEFPDRA</sequence>
<keyword evidence="3" id="KW-1185">Reference proteome</keyword>
<feature type="coiled-coil region" evidence="1">
    <location>
        <begin position="51"/>
        <end position="124"/>
    </location>
</feature>
<dbReference type="SUPFAM" id="SSF57997">
    <property type="entry name" value="Tropomyosin"/>
    <property type="match status" value="1"/>
</dbReference>
<dbReference type="Gene3D" id="3.30.450.20">
    <property type="entry name" value="PAS domain"/>
    <property type="match status" value="1"/>
</dbReference>
<dbReference type="PANTHER" id="PTHR24422">
    <property type="entry name" value="CHEMOTAXIS PROTEIN METHYLTRANSFERASE"/>
    <property type="match status" value="1"/>
</dbReference>
<dbReference type="InterPro" id="IPR050903">
    <property type="entry name" value="Bact_Chemotaxis_MeTrfase"/>
</dbReference>